<dbReference type="OMA" id="DMGINDD"/>
<organism evidence="1 2">
    <name type="scientific">Cannabis sativa</name>
    <name type="common">Hemp</name>
    <name type="synonym">Marijuana</name>
    <dbReference type="NCBI Taxonomy" id="3483"/>
    <lineage>
        <taxon>Eukaryota</taxon>
        <taxon>Viridiplantae</taxon>
        <taxon>Streptophyta</taxon>
        <taxon>Embryophyta</taxon>
        <taxon>Tracheophyta</taxon>
        <taxon>Spermatophyta</taxon>
        <taxon>Magnoliopsida</taxon>
        <taxon>eudicotyledons</taxon>
        <taxon>Gunneridae</taxon>
        <taxon>Pentapetalae</taxon>
        <taxon>rosids</taxon>
        <taxon>fabids</taxon>
        <taxon>Rosales</taxon>
        <taxon>Cannabaceae</taxon>
        <taxon>Cannabis</taxon>
    </lineage>
</organism>
<dbReference type="Gramene" id="novel_model_1672_5bd9a17a">
    <property type="protein sequence ID" value="cds.novel_model_1672_5bd9a17a"/>
    <property type="gene ID" value="novel_gene_917_5bd9a17a"/>
</dbReference>
<protein>
    <submittedName>
        <fullName evidence="1">Uncharacterized protein</fullName>
    </submittedName>
</protein>
<dbReference type="EMBL" id="UZAU01000229">
    <property type="status" value="NOT_ANNOTATED_CDS"/>
    <property type="molecule type" value="Genomic_DNA"/>
</dbReference>
<evidence type="ECO:0000313" key="1">
    <source>
        <dbReference type="EnsemblPlants" id="cds.novel_model_1672_5bd9a17a"/>
    </source>
</evidence>
<keyword evidence="2" id="KW-1185">Reference proteome</keyword>
<accession>A0A803QUW6</accession>
<reference evidence="1" key="1">
    <citation type="submission" date="2018-11" db="EMBL/GenBank/DDBJ databases">
        <authorList>
            <person name="Grassa J C."/>
        </authorList>
    </citation>
    <scope>NUCLEOTIDE SEQUENCE [LARGE SCALE GENOMIC DNA]</scope>
</reference>
<dbReference type="PANTHER" id="PTHR35317">
    <property type="entry name" value="OS04G0629600 PROTEIN"/>
    <property type="match status" value="1"/>
</dbReference>
<dbReference type="Proteomes" id="UP000596661">
    <property type="component" value="Chromosome 2"/>
</dbReference>
<dbReference type="AlphaFoldDB" id="A0A803QUW6"/>
<name>A0A803QUW6_CANSA</name>
<dbReference type="Pfam" id="PF14223">
    <property type="entry name" value="Retrotran_gag_2"/>
    <property type="match status" value="1"/>
</dbReference>
<evidence type="ECO:0000313" key="2">
    <source>
        <dbReference type="Proteomes" id="UP000596661"/>
    </source>
</evidence>
<reference evidence="1" key="2">
    <citation type="submission" date="2021-03" db="UniProtKB">
        <authorList>
            <consortium name="EnsemblPlants"/>
        </authorList>
    </citation>
    <scope>IDENTIFICATION</scope>
</reference>
<dbReference type="EnsemblPlants" id="novel_model_1672_5bd9a17a">
    <property type="protein sequence ID" value="cds.novel_model_1672_5bd9a17a"/>
    <property type="gene ID" value="novel_gene_917_5bd9a17a"/>
</dbReference>
<sequence>MLNGTNFKDWKRNLLIVLGCMDLDHALRNEQPAPLTKESSHDDKREFERWDRSNRMSLMIMKHNIPEAFWGTESEGITMAKNFLEQIEERFAKNDKVEMTTLLGSLMNMKYKDQGNVREYIMEMHRIVSRLRTLKIELSDDVLVLMVLLTLPPQFNQFKISYNCQKEKWTLNELISHCVQEEERLKKDKTRKCSFGHYS</sequence>
<dbReference type="PANTHER" id="PTHR35317:SF43">
    <property type="entry name" value="TRANSMEMBRANE PROTEIN"/>
    <property type="match status" value="1"/>
</dbReference>
<proteinExistence type="predicted"/>